<keyword evidence="3" id="KW-1185">Reference proteome</keyword>
<feature type="compositionally biased region" description="Polar residues" evidence="1">
    <location>
        <begin position="88"/>
        <end position="112"/>
    </location>
</feature>
<dbReference type="GO" id="GO:0031931">
    <property type="term" value="C:TORC1 complex"/>
    <property type="evidence" value="ECO:0007669"/>
    <property type="project" value="TreeGrafter"/>
</dbReference>
<feature type="compositionally biased region" description="Basic and acidic residues" evidence="1">
    <location>
        <begin position="357"/>
        <end position="370"/>
    </location>
</feature>
<feature type="compositionally biased region" description="Basic and acidic residues" evidence="1">
    <location>
        <begin position="522"/>
        <end position="533"/>
    </location>
</feature>
<organism evidence="2 3">
    <name type="scientific">Coniosporium apollinis (strain CBS 100218)</name>
    <name type="common">Rock-inhabiting black yeast</name>
    <dbReference type="NCBI Taxonomy" id="1168221"/>
    <lineage>
        <taxon>Eukaryota</taxon>
        <taxon>Fungi</taxon>
        <taxon>Dikarya</taxon>
        <taxon>Ascomycota</taxon>
        <taxon>Pezizomycotina</taxon>
        <taxon>Dothideomycetes</taxon>
        <taxon>Dothideomycetes incertae sedis</taxon>
        <taxon>Coniosporium</taxon>
    </lineage>
</organism>
<protein>
    <recommendedName>
        <fullName evidence="4">TORC1 subunit TCO89 domain-containing protein</fullName>
    </recommendedName>
</protein>
<feature type="compositionally biased region" description="Basic and acidic residues" evidence="1">
    <location>
        <begin position="228"/>
        <end position="242"/>
    </location>
</feature>
<dbReference type="Proteomes" id="UP000016924">
    <property type="component" value="Unassembled WGS sequence"/>
</dbReference>
<evidence type="ECO:0000256" key="1">
    <source>
        <dbReference type="SAM" id="MobiDB-lite"/>
    </source>
</evidence>
<feature type="compositionally biased region" description="Polar residues" evidence="1">
    <location>
        <begin position="400"/>
        <end position="414"/>
    </location>
</feature>
<proteinExistence type="predicted"/>
<name>R7Z593_CONA1</name>
<dbReference type="HOGENOM" id="CLU_016311_1_0_1"/>
<evidence type="ECO:0000313" key="2">
    <source>
        <dbReference type="EMBL" id="EON69278.1"/>
    </source>
</evidence>
<dbReference type="RefSeq" id="XP_007784595.1">
    <property type="nucleotide sequence ID" value="XM_007786405.1"/>
</dbReference>
<feature type="compositionally biased region" description="Acidic residues" evidence="1">
    <location>
        <begin position="175"/>
        <end position="189"/>
    </location>
</feature>
<dbReference type="OMA" id="AEWEDTT"/>
<evidence type="ECO:0008006" key="4">
    <source>
        <dbReference type="Google" id="ProtNLM"/>
    </source>
</evidence>
<dbReference type="PANTHER" id="PTHR22794">
    <property type="entry name" value="THAP DOMAIN PROTEIN 11"/>
    <property type="match status" value="1"/>
</dbReference>
<feature type="compositionally biased region" description="Basic residues" evidence="1">
    <location>
        <begin position="115"/>
        <end position="126"/>
    </location>
</feature>
<feature type="compositionally biased region" description="Polar residues" evidence="1">
    <location>
        <begin position="285"/>
        <end position="304"/>
    </location>
</feature>
<dbReference type="OrthoDB" id="5430106at2759"/>
<feature type="region of interest" description="Disordered" evidence="1">
    <location>
        <begin position="497"/>
        <end position="597"/>
    </location>
</feature>
<dbReference type="PANTHER" id="PTHR22794:SF2">
    <property type="entry name" value="THAP DOMAIN-CONTAINING PROTEIN 11"/>
    <property type="match status" value="1"/>
</dbReference>
<reference evidence="3" key="1">
    <citation type="submission" date="2012-06" db="EMBL/GenBank/DDBJ databases">
        <title>The genome sequence of Coniosporium apollinis CBS 100218.</title>
        <authorList>
            <consortium name="The Broad Institute Genome Sequencing Platform"/>
            <person name="Cuomo C."/>
            <person name="Gorbushina A."/>
            <person name="Noack S."/>
            <person name="Walker B."/>
            <person name="Young S.K."/>
            <person name="Zeng Q."/>
            <person name="Gargeya S."/>
            <person name="Fitzgerald M."/>
            <person name="Haas B."/>
            <person name="Abouelleil A."/>
            <person name="Alvarado L."/>
            <person name="Arachchi H.M."/>
            <person name="Berlin A.M."/>
            <person name="Chapman S.B."/>
            <person name="Goldberg J."/>
            <person name="Griggs A."/>
            <person name="Gujja S."/>
            <person name="Hansen M."/>
            <person name="Howarth C."/>
            <person name="Imamovic A."/>
            <person name="Larimer J."/>
            <person name="McCowan C."/>
            <person name="Montmayeur A."/>
            <person name="Murphy C."/>
            <person name="Neiman D."/>
            <person name="Pearson M."/>
            <person name="Priest M."/>
            <person name="Roberts A."/>
            <person name="Saif S."/>
            <person name="Shea T."/>
            <person name="Sisk P."/>
            <person name="Sykes S."/>
            <person name="Wortman J."/>
            <person name="Nusbaum C."/>
            <person name="Birren B."/>
        </authorList>
    </citation>
    <scope>NUCLEOTIDE SEQUENCE [LARGE SCALE GENOMIC DNA]</scope>
    <source>
        <strain evidence="3">CBS 100218</strain>
    </source>
</reference>
<sequence>MPSHNALSPQPPRRPTVIARHSSTSSQVSQTPSDGSSQKRPPQRHVVGQRIGQRNPSFGRNLNKLRGIASAQGTDSAAAARQHKRTASGGSTPVESPQQRPNMQRHASTTGIIRNRSHTALKKNHSSGHLSRTGSHKNITKAVRADIKRSHAHPTKRHSSPDIAPAHPTVRFDVGDEEAVDDGNDDGWTEESASQSPTTTRSHTRQNSAIFEAPPDPSAEAPTTRTAESGKDGGREDTKEQAPHSPPPKSQPDSKHAEQGRATRINGASSYHSSKVPDADAITSRLLQRNNTHNAPPKISSVSATAVPDSHDTRQLSQSQGSTHPETPGRNLVSRFIDEDEDGTPRDSSFLPQRSPPKRDEGSSDSDAMRRNRSAPNMAAAAASASASASQQSSARPSRTAGTTTPDLHPSRTQQKLWLQRASSNIEPQKLVPAILPRTGGPQILGPSINYAGAVEGRIDPRLQRQFDQAALEYKVVRRYRNPVADAIVRLAEIPGSARKRAAARASTRNGYLDGRQGSHQSYRDGERRDGRHTPGARDGTRTPARDGRATPGRDGRASPDPDHKRKVSKVSFDVAGRDDEDIEGRQSLGSDGQVDRRDELAELCRRIWETVGVSEVEVGG</sequence>
<dbReference type="EMBL" id="JH767610">
    <property type="protein sequence ID" value="EON69278.1"/>
    <property type="molecule type" value="Genomic_DNA"/>
</dbReference>
<dbReference type="STRING" id="1168221.R7Z593"/>
<feature type="compositionally biased region" description="Basic and acidic residues" evidence="1">
    <location>
        <begin position="252"/>
        <end position="261"/>
    </location>
</feature>
<dbReference type="AlphaFoldDB" id="R7Z593"/>
<feature type="region of interest" description="Disordered" evidence="1">
    <location>
        <begin position="1"/>
        <end position="414"/>
    </location>
</feature>
<dbReference type="GO" id="GO:0000329">
    <property type="term" value="C:fungal-type vacuole membrane"/>
    <property type="evidence" value="ECO:0007669"/>
    <property type="project" value="TreeGrafter"/>
</dbReference>
<gene>
    <name evidence="2" type="ORF">W97_08438</name>
</gene>
<evidence type="ECO:0000313" key="3">
    <source>
        <dbReference type="Proteomes" id="UP000016924"/>
    </source>
</evidence>
<feature type="compositionally biased region" description="Basic and acidic residues" evidence="1">
    <location>
        <begin position="539"/>
        <end position="564"/>
    </location>
</feature>
<feature type="compositionally biased region" description="Low complexity" evidence="1">
    <location>
        <begin position="374"/>
        <end position="399"/>
    </location>
</feature>
<accession>R7Z593</accession>
<feature type="compositionally biased region" description="Low complexity" evidence="1">
    <location>
        <begin position="22"/>
        <end position="33"/>
    </location>
</feature>
<feature type="compositionally biased region" description="Polar residues" evidence="1">
    <location>
        <begin position="191"/>
        <end position="209"/>
    </location>
</feature>
<dbReference type="GeneID" id="19905749"/>
<feature type="compositionally biased region" description="Low complexity" evidence="1">
    <location>
        <begin position="69"/>
        <end position="80"/>
    </location>
</feature>
<dbReference type="eggNOG" id="ENOG502QSCZ">
    <property type="taxonomic scope" value="Eukaryota"/>
</dbReference>
<feature type="compositionally biased region" description="Polar residues" evidence="1">
    <location>
        <begin position="315"/>
        <end position="325"/>
    </location>
</feature>